<reference evidence="1 2" key="1">
    <citation type="submission" date="2024-04" db="EMBL/GenBank/DDBJ databases">
        <title>Tritrichomonas musculus Genome.</title>
        <authorList>
            <person name="Alves-Ferreira E."/>
            <person name="Grigg M."/>
            <person name="Lorenzi H."/>
            <person name="Galac M."/>
        </authorList>
    </citation>
    <scope>NUCLEOTIDE SEQUENCE [LARGE SCALE GENOMIC DNA]</scope>
    <source>
        <strain evidence="1 2">EAF2021</strain>
    </source>
</reference>
<protein>
    <submittedName>
        <fullName evidence="1">Uncharacterized protein</fullName>
    </submittedName>
</protein>
<name>A0ABR2H1T3_9EUKA</name>
<comment type="caution">
    <text evidence="1">The sequence shown here is derived from an EMBL/GenBank/DDBJ whole genome shotgun (WGS) entry which is preliminary data.</text>
</comment>
<keyword evidence="2" id="KW-1185">Reference proteome</keyword>
<proteinExistence type="predicted"/>
<accession>A0ABR2H1T3</accession>
<dbReference type="EMBL" id="JAPFFF010000050">
    <property type="protein sequence ID" value="KAK8839866.1"/>
    <property type="molecule type" value="Genomic_DNA"/>
</dbReference>
<sequence>MYPRNFKGNRNTSRLINTEKDVSIYLQGDFDPRGSQGEALIQDIFKQNLRKISKASLVTVAIIIGDIIGVKLTRNEKRKKDLVIKWYNDHSSLIEPLKSNIVIDFVEKEENCEKDQLFFNFDECCSDYQMDLFDFDY</sequence>
<organism evidence="1 2">
    <name type="scientific">Tritrichomonas musculus</name>
    <dbReference type="NCBI Taxonomy" id="1915356"/>
    <lineage>
        <taxon>Eukaryota</taxon>
        <taxon>Metamonada</taxon>
        <taxon>Parabasalia</taxon>
        <taxon>Tritrichomonadida</taxon>
        <taxon>Tritrichomonadidae</taxon>
        <taxon>Tritrichomonas</taxon>
    </lineage>
</organism>
<evidence type="ECO:0000313" key="1">
    <source>
        <dbReference type="EMBL" id="KAK8839866.1"/>
    </source>
</evidence>
<dbReference type="Proteomes" id="UP001470230">
    <property type="component" value="Unassembled WGS sequence"/>
</dbReference>
<evidence type="ECO:0000313" key="2">
    <source>
        <dbReference type="Proteomes" id="UP001470230"/>
    </source>
</evidence>
<gene>
    <name evidence="1" type="ORF">M9Y10_031578</name>
</gene>